<evidence type="ECO:0000313" key="2">
    <source>
        <dbReference type="Proteomes" id="UP001140949"/>
    </source>
</evidence>
<reference evidence="1" key="1">
    <citation type="journal article" date="2023" name="GigaByte">
        <title>Genome assembly of the bearded iris, Iris pallida Lam.</title>
        <authorList>
            <person name="Bruccoleri R.E."/>
            <person name="Oakeley E.J."/>
            <person name="Faust A.M.E."/>
            <person name="Altorfer M."/>
            <person name="Dessus-Babus S."/>
            <person name="Burckhardt D."/>
            <person name="Oertli M."/>
            <person name="Naumann U."/>
            <person name="Petersen F."/>
            <person name="Wong J."/>
        </authorList>
    </citation>
    <scope>NUCLEOTIDE SEQUENCE</scope>
    <source>
        <strain evidence="1">GSM-AAB239-AS_SAM_17_03QT</strain>
    </source>
</reference>
<accession>A0AAX6G6G1</accession>
<name>A0AAX6G6G1_IRIPA</name>
<gene>
    <name evidence="1" type="ORF">M6B38_102995</name>
</gene>
<comment type="caution">
    <text evidence="1">The sequence shown here is derived from an EMBL/GenBank/DDBJ whole genome shotgun (WGS) entry which is preliminary data.</text>
</comment>
<sequence length="154" mass="16813">MERSSPDACWGGDIVKDGVEAAPVRRDRRRRIWRSYGVPRWLLRGGRGRTGSRRSCTNDGRGGTGTSTWWCCSTRGGAARGRHRKRLLGVHGAAEIGTLEETAIIAPRGHRRERHGGLGWRKSRRVFASRDGGGRVAAETPALAVQGRCGGGVW</sequence>
<dbReference type="AlphaFoldDB" id="A0AAX6G6G1"/>
<evidence type="ECO:0000313" key="1">
    <source>
        <dbReference type="EMBL" id="KAJ6824240.1"/>
    </source>
</evidence>
<protein>
    <submittedName>
        <fullName evidence="1">Uncharacterized protein</fullName>
    </submittedName>
</protein>
<reference evidence="1" key="2">
    <citation type="submission" date="2023-04" db="EMBL/GenBank/DDBJ databases">
        <authorList>
            <person name="Bruccoleri R.E."/>
            <person name="Oakeley E.J."/>
            <person name="Faust A.-M."/>
            <person name="Dessus-Babus S."/>
            <person name="Altorfer M."/>
            <person name="Burckhardt D."/>
            <person name="Oertli M."/>
            <person name="Naumann U."/>
            <person name="Petersen F."/>
            <person name="Wong J."/>
        </authorList>
    </citation>
    <scope>NUCLEOTIDE SEQUENCE</scope>
    <source>
        <strain evidence="1">GSM-AAB239-AS_SAM_17_03QT</strain>
        <tissue evidence="1">Leaf</tissue>
    </source>
</reference>
<organism evidence="1 2">
    <name type="scientific">Iris pallida</name>
    <name type="common">Sweet iris</name>
    <dbReference type="NCBI Taxonomy" id="29817"/>
    <lineage>
        <taxon>Eukaryota</taxon>
        <taxon>Viridiplantae</taxon>
        <taxon>Streptophyta</taxon>
        <taxon>Embryophyta</taxon>
        <taxon>Tracheophyta</taxon>
        <taxon>Spermatophyta</taxon>
        <taxon>Magnoliopsida</taxon>
        <taxon>Liliopsida</taxon>
        <taxon>Asparagales</taxon>
        <taxon>Iridaceae</taxon>
        <taxon>Iridoideae</taxon>
        <taxon>Irideae</taxon>
        <taxon>Iris</taxon>
    </lineage>
</organism>
<dbReference type="EMBL" id="JANAVB010022397">
    <property type="protein sequence ID" value="KAJ6824240.1"/>
    <property type="molecule type" value="Genomic_DNA"/>
</dbReference>
<dbReference type="Proteomes" id="UP001140949">
    <property type="component" value="Unassembled WGS sequence"/>
</dbReference>
<keyword evidence="2" id="KW-1185">Reference proteome</keyword>
<proteinExistence type="predicted"/>